<dbReference type="SUPFAM" id="SSF56112">
    <property type="entry name" value="Protein kinase-like (PK-like)"/>
    <property type="match status" value="1"/>
</dbReference>
<comment type="similarity">
    <text evidence="3">Belongs to the choline/ethanolamine kinase family.</text>
</comment>
<dbReference type="GO" id="GO:0006646">
    <property type="term" value="P:phosphatidylethanolamine biosynthetic process"/>
    <property type="evidence" value="ECO:0007669"/>
    <property type="project" value="TreeGrafter"/>
</dbReference>
<dbReference type="FunCoup" id="A0A6L2PHR3">
    <property type="interactions" value="383"/>
</dbReference>
<keyword evidence="5" id="KW-1185">Reference proteome</keyword>
<dbReference type="Gene3D" id="3.90.1200.10">
    <property type="match status" value="1"/>
</dbReference>
<gene>
    <name evidence="4" type="ORF">Cfor_12725</name>
</gene>
<evidence type="ECO:0000313" key="5">
    <source>
        <dbReference type="Proteomes" id="UP000502823"/>
    </source>
</evidence>
<dbReference type="InParanoid" id="A0A6L2PHR3"/>
<dbReference type="InterPro" id="IPR011009">
    <property type="entry name" value="Kinase-like_dom_sf"/>
</dbReference>
<keyword evidence="1" id="KW-0594">Phospholipid biosynthesis</keyword>
<dbReference type="OrthoDB" id="3649325at2759"/>
<keyword evidence="1" id="KW-0444">Lipid biosynthesis</keyword>
<comment type="caution">
    <text evidence="4">The sequence shown here is derived from an EMBL/GenBank/DDBJ whole genome shotgun (WGS) entry which is preliminary data.</text>
</comment>
<dbReference type="GO" id="GO:0005737">
    <property type="term" value="C:cytoplasm"/>
    <property type="evidence" value="ECO:0007669"/>
    <property type="project" value="TreeGrafter"/>
</dbReference>
<dbReference type="EMBL" id="BLKM01007944">
    <property type="protein sequence ID" value="GFG31956.1"/>
    <property type="molecule type" value="Genomic_DNA"/>
</dbReference>
<evidence type="ECO:0008006" key="6">
    <source>
        <dbReference type="Google" id="ProtNLM"/>
    </source>
</evidence>
<protein>
    <recommendedName>
        <fullName evidence="6">Choline kinase alpha</fullName>
    </recommendedName>
</protein>
<evidence type="ECO:0000313" key="4">
    <source>
        <dbReference type="EMBL" id="GFG31956.1"/>
    </source>
</evidence>
<evidence type="ECO:0000256" key="2">
    <source>
        <dbReference type="ARBA" id="ARBA00023264"/>
    </source>
</evidence>
<dbReference type="GO" id="GO:0004103">
    <property type="term" value="F:choline kinase activity"/>
    <property type="evidence" value="ECO:0007669"/>
    <property type="project" value="TreeGrafter"/>
</dbReference>
<sequence length="474" mass="55267">MVAAGEHAVEEVASRYMERLDVNVASPDETTVSDMDQCTLDSYPHVCNVTTTRNLVQSLWEYSQQTSQGRYGCVRVTAPDLRTWPRDSGATVLSLVCESLVFCSEWSRLRDRQDVIDKWACLCLRINEDAHRRQQKEMENDDNSNLNTLQGEPLRVLLRLYGQLHGERALEGLVTEAVIFTMLSESQRGPRLLGVFPGGRLEEYIPARPLRTSELSDPVLSRLVAQKLAQIHMMDVPINKEPRWMWDTMHRWLDSVQEFMSKKHKNPLANERAQKLMSYSLRLELEWLRSFLVNVKSPVVFCHNDLQEGNILLRLDTHESRVSQPELVVIDFEFCSYNYRGFDFANHMCEWQYDYSNENPPYFWAWPDNCPSLKQQEHFMECYREALQREQRLQPGTQEEMDQLLKELRAFTLASHFFWGLWSVCSVSISTIPFDYWEYGKVRFEAYFKHKASLLSTSDDCPGSNNITELLKSL</sequence>
<dbReference type="CDD" id="cd05156">
    <property type="entry name" value="ChoK_euk"/>
    <property type="match status" value="1"/>
</dbReference>
<dbReference type="Proteomes" id="UP000502823">
    <property type="component" value="Unassembled WGS sequence"/>
</dbReference>
<dbReference type="Gene3D" id="3.30.200.20">
    <property type="entry name" value="Phosphorylase Kinase, domain 1"/>
    <property type="match status" value="1"/>
</dbReference>
<dbReference type="GO" id="GO:0004305">
    <property type="term" value="F:ethanolamine kinase activity"/>
    <property type="evidence" value="ECO:0007669"/>
    <property type="project" value="TreeGrafter"/>
</dbReference>
<dbReference type="PANTHER" id="PTHR22603">
    <property type="entry name" value="CHOLINE/ETHANOALAMINE KINASE"/>
    <property type="match status" value="1"/>
</dbReference>
<dbReference type="Pfam" id="PF01633">
    <property type="entry name" value="Choline_kinase"/>
    <property type="match status" value="1"/>
</dbReference>
<organism evidence="4 5">
    <name type="scientific">Coptotermes formosanus</name>
    <name type="common">Formosan subterranean termite</name>
    <dbReference type="NCBI Taxonomy" id="36987"/>
    <lineage>
        <taxon>Eukaryota</taxon>
        <taxon>Metazoa</taxon>
        <taxon>Ecdysozoa</taxon>
        <taxon>Arthropoda</taxon>
        <taxon>Hexapoda</taxon>
        <taxon>Insecta</taxon>
        <taxon>Pterygota</taxon>
        <taxon>Neoptera</taxon>
        <taxon>Polyneoptera</taxon>
        <taxon>Dictyoptera</taxon>
        <taxon>Blattodea</taxon>
        <taxon>Blattoidea</taxon>
        <taxon>Termitoidae</taxon>
        <taxon>Rhinotermitidae</taxon>
        <taxon>Coptotermes</taxon>
    </lineage>
</organism>
<reference evidence="5" key="1">
    <citation type="submission" date="2020-01" db="EMBL/GenBank/DDBJ databases">
        <title>Draft genome sequence of the Termite Coptotermes fromosanus.</title>
        <authorList>
            <person name="Itakura S."/>
            <person name="Yosikawa Y."/>
            <person name="Umezawa K."/>
        </authorList>
    </citation>
    <scope>NUCLEOTIDE SEQUENCE [LARGE SCALE GENOMIC DNA]</scope>
</reference>
<keyword evidence="1" id="KW-0443">Lipid metabolism</keyword>
<evidence type="ECO:0000256" key="3">
    <source>
        <dbReference type="ARBA" id="ARBA00038211"/>
    </source>
</evidence>
<evidence type="ECO:0000256" key="1">
    <source>
        <dbReference type="ARBA" id="ARBA00023209"/>
    </source>
</evidence>
<dbReference type="PANTHER" id="PTHR22603:SF93">
    <property type="entry name" value="RE24176P"/>
    <property type="match status" value="1"/>
</dbReference>
<dbReference type="AlphaFoldDB" id="A0A6L2PHR3"/>
<proteinExistence type="inferred from homology"/>
<accession>A0A6L2PHR3</accession>
<name>A0A6L2PHR3_COPFO</name>
<keyword evidence="2" id="KW-1208">Phospholipid metabolism</keyword>